<name>A0ABR9AHQ2_9BACT</name>
<keyword evidence="1" id="KW-1134">Transmembrane beta strand</keyword>
<dbReference type="Pfam" id="PF13715">
    <property type="entry name" value="CarbopepD_reg_2"/>
    <property type="match status" value="1"/>
</dbReference>
<evidence type="ECO:0000259" key="2">
    <source>
        <dbReference type="Pfam" id="PF07715"/>
    </source>
</evidence>
<dbReference type="Gene3D" id="2.170.130.10">
    <property type="entry name" value="TonB-dependent receptor, plug domain"/>
    <property type="match status" value="1"/>
</dbReference>
<dbReference type="NCBIfam" id="TIGR04056">
    <property type="entry name" value="OMP_RagA_SusC"/>
    <property type="match status" value="1"/>
</dbReference>
<evidence type="ECO:0000313" key="4">
    <source>
        <dbReference type="Proteomes" id="UP000647133"/>
    </source>
</evidence>
<dbReference type="InterPro" id="IPR008969">
    <property type="entry name" value="CarboxyPept-like_regulatory"/>
</dbReference>
<protein>
    <submittedName>
        <fullName evidence="3">TonB-dependent receptor</fullName>
    </submittedName>
</protein>
<accession>A0ABR9AHQ2</accession>
<gene>
    <name evidence="3" type="ORF">IFO69_03565</name>
</gene>
<dbReference type="InterPro" id="IPR039426">
    <property type="entry name" value="TonB-dep_rcpt-like"/>
</dbReference>
<feature type="domain" description="TonB-dependent receptor plug" evidence="2">
    <location>
        <begin position="229"/>
        <end position="334"/>
    </location>
</feature>
<dbReference type="Pfam" id="PF07715">
    <property type="entry name" value="Plug"/>
    <property type="match status" value="1"/>
</dbReference>
<reference evidence="3 4" key="1">
    <citation type="submission" date="2020-09" db="EMBL/GenBank/DDBJ databases">
        <title>Echinicola sp. CAU 1574 isolated from sand of Sido Beach.</title>
        <authorList>
            <person name="Kim W."/>
        </authorList>
    </citation>
    <scope>NUCLEOTIDE SEQUENCE [LARGE SCALE GENOMIC DNA]</scope>
    <source>
        <strain evidence="3 4">CAU 1574</strain>
    </source>
</reference>
<dbReference type="PROSITE" id="PS52016">
    <property type="entry name" value="TONB_DEPENDENT_REC_3"/>
    <property type="match status" value="1"/>
</dbReference>
<dbReference type="InterPro" id="IPR023996">
    <property type="entry name" value="TonB-dep_OMP_SusC/RagA"/>
</dbReference>
<dbReference type="InterPro" id="IPR023997">
    <property type="entry name" value="TonB-dep_OMP_SusC/RagA_CS"/>
</dbReference>
<proteinExistence type="inferred from homology"/>
<evidence type="ECO:0000313" key="3">
    <source>
        <dbReference type="EMBL" id="MBD8487821.1"/>
    </source>
</evidence>
<keyword evidence="4" id="KW-1185">Reference proteome</keyword>
<keyword evidence="3" id="KW-0675">Receptor</keyword>
<dbReference type="SUPFAM" id="SSF56935">
    <property type="entry name" value="Porins"/>
    <property type="match status" value="1"/>
</dbReference>
<comment type="caution">
    <text evidence="3">The sequence shown here is derived from an EMBL/GenBank/DDBJ whole genome shotgun (WGS) entry which is preliminary data.</text>
</comment>
<comment type="subcellular location">
    <subcellularLocation>
        <location evidence="1">Cell outer membrane</location>
        <topology evidence="1">Multi-pass membrane protein</topology>
    </subcellularLocation>
</comment>
<dbReference type="SUPFAM" id="SSF49464">
    <property type="entry name" value="Carboxypeptidase regulatory domain-like"/>
    <property type="match status" value="1"/>
</dbReference>
<dbReference type="Gene3D" id="2.60.40.1120">
    <property type="entry name" value="Carboxypeptidase-like, regulatory domain"/>
    <property type="match status" value="1"/>
</dbReference>
<keyword evidence="1" id="KW-0998">Cell outer membrane</keyword>
<dbReference type="Gene3D" id="3.55.50.30">
    <property type="match status" value="1"/>
</dbReference>
<dbReference type="EMBL" id="JACYTQ010000001">
    <property type="protein sequence ID" value="MBD8487821.1"/>
    <property type="molecule type" value="Genomic_DNA"/>
</dbReference>
<comment type="similarity">
    <text evidence="1">Belongs to the TonB-dependent receptor family.</text>
</comment>
<organism evidence="3 4">
    <name type="scientific">Echinicola arenosa</name>
    <dbReference type="NCBI Taxonomy" id="2774144"/>
    <lineage>
        <taxon>Bacteria</taxon>
        <taxon>Pseudomonadati</taxon>
        <taxon>Bacteroidota</taxon>
        <taxon>Cytophagia</taxon>
        <taxon>Cytophagales</taxon>
        <taxon>Cyclobacteriaceae</taxon>
        <taxon>Echinicola</taxon>
    </lineage>
</organism>
<dbReference type="RefSeq" id="WP_192008344.1">
    <property type="nucleotide sequence ID" value="NZ_JACYTQ010000001.1"/>
</dbReference>
<keyword evidence="1" id="KW-0813">Transport</keyword>
<dbReference type="Proteomes" id="UP000647133">
    <property type="component" value="Unassembled WGS sequence"/>
</dbReference>
<sequence>MKKLLLKLGGTHAIILVVLLCIGKVGELYAGEVGEHKQKDEKEEAILLNVSFENHSLEAAFGLIEKSTPVKFSYDRDDLDPAIRLTKTFKNEQLKGVLGYIANQSSLDFKRINNTVNVVKSKREIPEVKKEEMEERTITGTVKDSEGVTIPGANVTEVGTTNGVATNVDGEFSLQLITASPKILVSFVGFKPVEVEIGASSRYEVVLQEDTESLEEVVVVGFGEQKKVSLVGSQSTVKAGELKLPNRSLTNSLGGRLAGVVSVQRSGEPGYDGADIFIRGIATFGSSPRSPLLIVDGVPDRGINNINPEDIESFTVLKDASATAVYGARGANGVIIINTKSGQAGKPQINVEVNHAVTQFTQLPDFVEAADFMRLYNEGLEVRGRSPQYSEEQILKHISGEDPDLYPNVNWYDELFNKYGYNRSANVNVRGGSEYANYYVSAGYFSETGMLKNDEVQSYNSQLKVDRFNFLTNVDVKVTKTTKLELGISGFIINGNYPGVGTGDLFDQATQTPPHVIPPRYSNGLWPQGSGGGNIPNPYKNLTQSGYATEYRNTIQSNIRLRQELDAITEGLSANTMFSFDAYGWNNLNRTRSVQTYFATGRDENGELITQVVSPGSDVLGFENSRGGNRKFYTQTDLNYNRSFGKHDVSGLLLYYQSDYVNGDAGDLIASIPFRHRGVSGRATYGYEDRYFVEANFGYSGSENFSPKKRFGFFPSFGTGWMVSNEEFFQPIKNVISHLKFRYTYGLTGNSDTGSRFLFQTRINDLGDGSGYTFGVPGNTRTWEGLEEGQVGSDVTWETGKRHNLGIEISSFDDDLSLIVELFKERRTGILLIQNDIPGASGFTSNIPYGNIGITENKGIDVTLNYNKYFPTSSLFDFVSFRGTFNYNQNKNVFDGLPPWQHPWENRVGHRIDQRFGYVALGLFEDEEDILNSPEQAGDIRPGDIKYQDLNGDGMINSYDQKAIGYGSIPQILYGLNLGVGIKRFEFVVFFQGAGKSDFMYSGGTGTTPFSEGPTRGNLYNKVLDRWTPENPNPNAFYPRLSTRQDVTTNYYGSTWWLYRSDYIRLKNAEVAYNFSMDALGKFGMKNLRVYVNGTNLLTFSPWKIWDPELGDGRGTAYPNTTAINLGVRASFQ</sequence>
<keyword evidence="1" id="KW-0812">Transmembrane</keyword>
<keyword evidence="1" id="KW-0472">Membrane</keyword>
<evidence type="ECO:0000256" key="1">
    <source>
        <dbReference type="PROSITE-ProRule" id="PRU01360"/>
    </source>
</evidence>
<dbReference type="NCBIfam" id="TIGR04057">
    <property type="entry name" value="SusC_RagA_signa"/>
    <property type="match status" value="1"/>
</dbReference>
<dbReference type="InterPro" id="IPR012910">
    <property type="entry name" value="Plug_dom"/>
</dbReference>
<dbReference type="InterPro" id="IPR037066">
    <property type="entry name" value="Plug_dom_sf"/>
</dbReference>